<dbReference type="EMBL" id="JBHLTF010000030">
    <property type="protein sequence ID" value="MFC0718037.1"/>
    <property type="molecule type" value="Genomic_DNA"/>
</dbReference>
<evidence type="ECO:0000256" key="1">
    <source>
        <dbReference type="SAM" id="Phobius"/>
    </source>
</evidence>
<evidence type="ECO:0000313" key="2">
    <source>
        <dbReference type="EMBL" id="MFC0718037.1"/>
    </source>
</evidence>
<protein>
    <submittedName>
        <fullName evidence="2">Class I SAM-dependent methyltransferase</fullName>
        <ecNumber evidence="2">2.1.1.-</ecNumber>
    </submittedName>
</protein>
<keyword evidence="1" id="KW-1133">Transmembrane helix</keyword>
<keyword evidence="1" id="KW-0812">Transmembrane</keyword>
<proteinExistence type="predicted"/>
<keyword evidence="2" id="KW-0808">Transferase</keyword>
<dbReference type="Proteomes" id="UP001589898">
    <property type="component" value="Unassembled WGS sequence"/>
</dbReference>
<organism evidence="2 3">
    <name type="scientific">Luteimonas padinae</name>
    <dbReference type="NCBI Taxonomy" id="1714359"/>
    <lineage>
        <taxon>Bacteria</taxon>
        <taxon>Pseudomonadati</taxon>
        <taxon>Pseudomonadota</taxon>
        <taxon>Gammaproteobacteria</taxon>
        <taxon>Lysobacterales</taxon>
        <taxon>Lysobacteraceae</taxon>
        <taxon>Luteimonas</taxon>
    </lineage>
</organism>
<dbReference type="GO" id="GO:0032259">
    <property type="term" value="P:methylation"/>
    <property type="evidence" value="ECO:0007669"/>
    <property type="project" value="UniProtKB-KW"/>
</dbReference>
<dbReference type="EC" id="2.1.1.-" evidence="2"/>
<comment type="caution">
    <text evidence="2">The sequence shown here is derived from an EMBL/GenBank/DDBJ whole genome shotgun (WGS) entry which is preliminary data.</text>
</comment>
<dbReference type="RefSeq" id="WP_189497373.1">
    <property type="nucleotide sequence ID" value="NZ_BMZT01000006.1"/>
</dbReference>
<accession>A0ABV6SX73</accession>
<gene>
    <name evidence="2" type="ORF">ACFFFU_09795</name>
</gene>
<dbReference type="Gene3D" id="3.40.50.150">
    <property type="entry name" value="Vaccinia Virus protein VP39"/>
    <property type="match status" value="1"/>
</dbReference>
<reference evidence="2 3" key="1">
    <citation type="submission" date="2024-09" db="EMBL/GenBank/DDBJ databases">
        <authorList>
            <person name="Sun Q."/>
            <person name="Mori K."/>
        </authorList>
    </citation>
    <scope>NUCLEOTIDE SEQUENCE [LARGE SCALE GENOMIC DNA]</scope>
    <source>
        <strain evidence="2 3">KCTC 52403</strain>
    </source>
</reference>
<keyword evidence="2" id="KW-0489">Methyltransferase</keyword>
<feature type="transmembrane region" description="Helical" evidence="1">
    <location>
        <begin position="34"/>
        <end position="52"/>
    </location>
</feature>
<keyword evidence="3" id="KW-1185">Reference proteome</keyword>
<keyword evidence="1" id="KW-0472">Membrane</keyword>
<sequence>MNMQKVRRLAGGLVALAATGLIVAGLVLQRTDALVLGVAVLIVVVAGLVVGLRFRLATLSSAVEQLSGSMQHRMVAHLDEFRRASAENSGLVLRSFRDLEMAHREQLAKLQDAGQALTLLSDGIRELRAEVASLQGRSGTIEASMVDLRRDIEVAPRRTVEAAAEALPGQMVEALQASMAPGRETGERLMRQVIRDIGKLPDEVASKASAFLGNTSRLDELAHRALARIQHGTMQEAEALMQLYRLFDLHATMPLLGGIAKGWAMEPVTMLAIVDEVLARKPGLVVECGSGTSTAWIGHALRRVGAGRLVSLEHLERFAGPGNSVLDAHGLRDVAEIRLAPLEACQVGDEAFDWYGKESFADLRDISMLVVDGPPSSNGPLARYPALPLMRDRLLPGALVLLDDAGREDEQMVVERWRRENPGLANPRMISERTMAFDYLPGAPEDPSGKEAAAR</sequence>
<dbReference type="SUPFAM" id="SSF53335">
    <property type="entry name" value="S-adenosyl-L-methionine-dependent methyltransferases"/>
    <property type="match status" value="1"/>
</dbReference>
<name>A0ABV6SX73_9GAMM</name>
<evidence type="ECO:0000313" key="3">
    <source>
        <dbReference type="Proteomes" id="UP001589898"/>
    </source>
</evidence>
<dbReference type="Pfam" id="PF13578">
    <property type="entry name" value="Methyltransf_24"/>
    <property type="match status" value="1"/>
</dbReference>
<dbReference type="InterPro" id="IPR029063">
    <property type="entry name" value="SAM-dependent_MTases_sf"/>
</dbReference>
<dbReference type="GO" id="GO:0008168">
    <property type="term" value="F:methyltransferase activity"/>
    <property type="evidence" value="ECO:0007669"/>
    <property type="project" value="UniProtKB-KW"/>
</dbReference>